<dbReference type="Gene3D" id="3.40.50.720">
    <property type="entry name" value="NAD(P)-binding Rossmann-like Domain"/>
    <property type="match status" value="1"/>
</dbReference>
<keyword evidence="2" id="KW-0560">Oxidoreductase</keyword>
<dbReference type="PIRSF" id="PIRSF000103">
    <property type="entry name" value="HIBADH"/>
    <property type="match status" value="1"/>
</dbReference>
<protein>
    <submittedName>
        <fullName evidence="5">3-hydroxyisobutyrate dehydrogenase</fullName>
    </submittedName>
</protein>
<dbReference type="InterPro" id="IPR015815">
    <property type="entry name" value="HIBADH-related"/>
</dbReference>
<comment type="caution">
    <text evidence="5">The sequence shown here is derived from an EMBL/GenBank/DDBJ whole genome shotgun (WGS) entry which is preliminary data.</text>
</comment>
<organism evidence="5 6">
    <name type="scientific">Actinocatenispora rupis</name>
    <dbReference type="NCBI Taxonomy" id="519421"/>
    <lineage>
        <taxon>Bacteria</taxon>
        <taxon>Bacillati</taxon>
        <taxon>Actinomycetota</taxon>
        <taxon>Actinomycetes</taxon>
        <taxon>Micromonosporales</taxon>
        <taxon>Micromonosporaceae</taxon>
        <taxon>Actinocatenispora</taxon>
    </lineage>
</organism>
<evidence type="ECO:0000313" key="6">
    <source>
        <dbReference type="Proteomes" id="UP000612808"/>
    </source>
</evidence>
<dbReference type="Proteomes" id="UP000612808">
    <property type="component" value="Unassembled WGS sequence"/>
</dbReference>
<dbReference type="InterPro" id="IPR048666">
    <property type="entry name" value="RedAm-like_C"/>
</dbReference>
<proteinExistence type="inferred from homology"/>
<dbReference type="SUPFAM" id="SSF51735">
    <property type="entry name" value="NAD(P)-binding Rossmann-fold domains"/>
    <property type="match status" value="1"/>
</dbReference>
<dbReference type="PANTHER" id="PTHR43580">
    <property type="entry name" value="OXIDOREDUCTASE GLYR1-RELATED"/>
    <property type="match status" value="1"/>
</dbReference>
<dbReference type="Pfam" id="PF03446">
    <property type="entry name" value="NAD_binding_2"/>
    <property type="match status" value="1"/>
</dbReference>
<dbReference type="RefSeq" id="WP_203659486.1">
    <property type="nucleotide sequence ID" value="NZ_BAAAZM010000008.1"/>
</dbReference>
<evidence type="ECO:0000259" key="3">
    <source>
        <dbReference type="Pfam" id="PF03446"/>
    </source>
</evidence>
<comment type="similarity">
    <text evidence="1">Belongs to the HIBADH-related family.</text>
</comment>
<feature type="domain" description="6-phosphogluconate dehydrogenase NADP-binding" evidence="3">
    <location>
        <begin position="5"/>
        <end position="151"/>
    </location>
</feature>
<dbReference type="InterPro" id="IPR006115">
    <property type="entry name" value="6PGDH_NADP-bd"/>
</dbReference>
<name>A0A8J3J1S2_9ACTN</name>
<dbReference type="InterPro" id="IPR036291">
    <property type="entry name" value="NAD(P)-bd_dom_sf"/>
</dbReference>
<dbReference type="EMBL" id="BOMB01000021">
    <property type="protein sequence ID" value="GID12960.1"/>
    <property type="molecule type" value="Genomic_DNA"/>
</dbReference>
<evidence type="ECO:0000256" key="1">
    <source>
        <dbReference type="ARBA" id="ARBA00009080"/>
    </source>
</evidence>
<dbReference type="AlphaFoldDB" id="A0A8J3J1S2"/>
<sequence length="285" mass="29209">MSTPVTVLGLGPMGRGMARALLAAGHPTTVWNRTPGRADELVTAGAVPAGSPGAAVAASPLTILSLTDYQAMYDILGDVDLAGRVLVNLSSDTPERTREAATWAAGRGARFVAGGVMVPAPLLGTDAAYVYYSGDEAAFDEYAGVLARIGRPHRLGPDPALAQLYYQANLDMFLTALAGYLHATALVGSAGVSAAEFAPWAADLFDSLSAYLPAAAGHIDSGEHPGTLSTVRMMGATADHVVGASDAAGLHTGLPAAVRDLYDRAVAAGHATDNWTSLIDVIRTP</sequence>
<dbReference type="GO" id="GO:0016491">
    <property type="term" value="F:oxidoreductase activity"/>
    <property type="evidence" value="ECO:0007669"/>
    <property type="project" value="UniProtKB-KW"/>
</dbReference>
<evidence type="ECO:0000256" key="2">
    <source>
        <dbReference type="ARBA" id="ARBA00023002"/>
    </source>
</evidence>
<dbReference type="InterPro" id="IPR051265">
    <property type="entry name" value="HIBADH-related_NP60_sf"/>
</dbReference>
<evidence type="ECO:0000259" key="4">
    <source>
        <dbReference type="Pfam" id="PF21761"/>
    </source>
</evidence>
<dbReference type="Gene3D" id="1.10.1040.10">
    <property type="entry name" value="N-(1-d-carboxylethyl)-l-norvaline Dehydrogenase, domain 2"/>
    <property type="match status" value="1"/>
</dbReference>
<gene>
    <name evidence="5" type="primary">mmsB_1</name>
    <name evidence="5" type="ORF">Aru02nite_38490</name>
</gene>
<evidence type="ECO:0000313" key="5">
    <source>
        <dbReference type="EMBL" id="GID12960.1"/>
    </source>
</evidence>
<dbReference type="Pfam" id="PF21761">
    <property type="entry name" value="RedAm-like_C"/>
    <property type="match status" value="1"/>
</dbReference>
<dbReference type="InterPro" id="IPR013328">
    <property type="entry name" value="6PGD_dom2"/>
</dbReference>
<accession>A0A8J3J1S2</accession>
<dbReference type="PANTHER" id="PTHR43580:SF2">
    <property type="entry name" value="CYTOKINE-LIKE NUCLEAR FACTOR N-PAC"/>
    <property type="match status" value="1"/>
</dbReference>
<feature type="domain" description="NADPH-dependent reductive aminase-like C-terminal" evidence="4">
    <location>
        <begin position="158"/>
        <end position="283"/>
    </location>
</feature>
<keyword evidence="6" id="KW-1185">Reference proteome</keyword>
<dbReference type="GO" id="GO:0050661">
    <property type="term" value="F:NADP binding"/>
    <property type="evidence" value="ECO:0007669"/>
    <property type="project" value="InterPro"/>
</dbReference>
<reference evidence="5" key="1">
    <citation type="submission" date="2021-01" db="EMBL/GenBank/DDBJ databases">
        <title>Whole genome shotgun sequence of Actinocatenispora rupis NBRC 107355.</title>
        <authorList>
            <person name="Komaki H."/>
            <person name="Tamura T."/>
        </authorList>
    </citation>
    <scope>NUCLEOTIDE SEQUENCE</scope>
    <source>
        <strain evidence="5">NBRC 107355</strain>
    </source>
</reference>